<dbReference type="AlphaFoldDB" id="A0A0V8E684"/>
<feature type="chain" id="PRO_5006891699" evidence="1">
    <location>
        <begin position="32"/>
        <end position="319"/>
    </location>
</feature>
<organism evidence="2 3">
    <name type="scientific">Lactococcus lactis subsp. lactis</name>
    <name type="common">Streptococcus lactis</name>
    <dbReference type="NCBI Taxonomy" id="1360"/>
    <lineage>
        <taxon>Bacteria</taxon>
        <taxon>Bacillati</taxon>
        <taxon>Bacillota</taxon>
        <taxon>Bacilli</taxon>
        <taxon>Lactobacillales</taxon>
        <taxon>Streptococcaceae</taxon>
        <taxon>Lactococcus</taxon>
    </lineage>
</organism>
<dbReference type="Proteomes" id="UP000053719">
    <property type="component" value="Unassembled WGS sequence"/>
</dbReference>
<dbReference type="Gene3D" id="2.170.15.10">
    <property type="entry name" value="Proaerolysin, chain A, domain 3"/>
    <property type="match status" value="1"/>
</dbReference>
<gene>
    <name evidence="2" type="ORF">M20_1231</name>
</gene>
<name>A0A0V8E684_LACLL</name>
<evidence type="ECO:0000313" key="2">
    <source>
        <dbReference type="EMBL" id="KSU21025.1"/>
    </source>
</evidence>
<feature type="signal peptide" evidence="1">
    <location>
        <begin position="1"/>
        <end position="31"/>
    </location>
</feature>
<dbReference type="CDD" id="cd20223">
    <property type="entry name" value="PFM_epsilon-toxin-like"/>
    <property type="match status" value="1"/>
</dbReference>
<dbReference type="InterPro" id="IPR004991">
    <property type="entry name" value="Aerolysin-like"/>
</dbReference>
<protein>
    <submittedName>
        <fullName evidence="2">Mosquitocidal toxin</fullName>
    </submittedName>
</protein>
<dbReference type="EMBL" id="LKLU01000071">
    <property type="protein sequence ID" value="KSU21025.1"/>
    <property type="molecule type" value="Genomic_DNA"/>
</dbReference>
<dbReference type="RefSeq" id="WP_058211730.1">
    <property type="nucleotide sequence ID" value="NZ_LKLU01000071.1"/>
</dbReference>
<reference evidence="3" key="1">
    <citation type="submission" date="2015-10" db="EMBL/GenBank/DDBJ databases">
        <title>Draft Genome Sequences of 11 Lactococcus lactis subspecies cremoris strains.</title>
        <authorList>
            <person name="Wels M."/>
            <person name="Backus L."/>
            <person name="Boekhorst J."/>
            <person name="Dijkstra A."/>
            <person name="Beerthuizen M."/>
            <person name="Kelly W."/>
            <person name="Siezen R."/>
            <person name="Bachmann H."/>
            <person name="Van Hijum S."/>
        </authorList>
    </citation>
    <scope>NUCLEOTIDE SEQUENCE [LARGE SCALE GENOMIC DNA]</scope>
    <source>
        <strain evidence="3">M20</strain>
    </source>
</reference>
<comment type="caution">
    <text evidence="2">The sequence shown here is derived from an EMBL/GenBank/DDBJ whole genome shotgun (WGS) entry which is preliminary data.</text>
</comment>
<sequence>MSKKLVSLVAVCTVAFGGIGALSSTSLSVHADVKGDSITAPLNDRLKTISQQMYNKYRKSNSSWGGLTPKSDWKGQNFISASIPENTWITEGSQLGEPSQTEVIPIFFGESPLSNDTDRTQTLYSDSFKHTVSTVTTTTTSTKFNAGLGSITVPIISKTLKKDLTFNSNTTNESKETVTNEMISPSQPVSIPPHSKVVVKVSLLKAKYIGKVNLKATSNRADSSVYFNAIRGLHTGGQQTKKITEKMPFNFVTRLNSGYLFDDQHIQYTPYTLNGSPEVKLSYQGEGDYTFENGSKYEVNVSDVKTKKVLSTRIVDINQ</sequence>
<evidence type="ECO:0000256" key="1">
    <source>
        <dbReference type="SAM" id="SignalP"/>
    </source>
</evidence>
<evidence type="ECO:0000313" key="3">
    <source>
        <dbReference type="Proteomes" id="UP000053719"/>
    </source>
</evidence>
<keyword evidence="1" id="KW-0732">Signal</keyword>
<dbReference type="PATRIC" id="fig|1360.114.peg.1736"/>
<proteinExistence type="predicted"/>
<dbReference type="Pfam" id="PF03318">
    <property type="entry name" value="ETX_MTX2"/>
    <property type="match status" value="1"/>
</dbReference>
<dbReference type="SUPFAM" id="SSF56973">
    <property type="entry name" value="Aerolisin/ETX pore-forming domain"/>
    <property type="match status" value="1"/>
</dbReference>
<accession>A0A0V8E684</accession>